<dbReference type="EMBL" id="ASJR01000002">
    <property type="protein sequence ID" value="ERP39095.1"/>
    <property type="molecule type" value="Genomic_DNA"/>
</dbReference>
<feature type="transmembrane region" description="Helical" evidence="1">
    <location>
        <begin position="487"/>
        <end position="504"/>
    </location>
</feature>
<dbReference type="InterPro" id="IPR018580">
    <property type="entry name" value="Uncharacterised_YfhO"/>
</dbReference>
<comment type="caution">
    <text evidence="2">The sequence shown here is derived from an EMBL/GenBank/DDBJ whole genome shotgun (WGS) entry which is preliminary data.</text>
</comment>
<feature type="transmembrane region" description="Helical" evidence="1">
    <location>
        <begin position="413"/>
        <end position="436"/>
    </location>
</feature>
<feature type="transmembrane region" description="Helical" evidence="1">
    <location>
        <begin position="234"/>
        <end position="258"/>
    </location>
</feature>
<sequence length="787" mass="90314">MLKNSPKTVHTLCIAVFALTTLVLFHEFLFDSSTILADQHSDRIKDLGKKQSFQTTLQNEGEFSLWNPAVLGGMPTVDATAGDIMYPLSLPFYKTTPLVRAEGIKMVLHVFLAGVTMYLMLFYSFKMKPLVAFMGGMFYMLNPQFFSHVHPGHDGKMFVIALLPLIVWSLRSLLARPTLFKTTLLGTAISMALFTSHIQMTYFMLWGLFAYWVYDSWVRYTETKELSSLISRAGAFWGAMGIVLIIGGIQLYPAFSFVMDGLSVRGEDRGIDFVATWSLHWPEFFSLWVPEFGNWLEYYWSENPFKLNTEYVGAVATLLAFLALYTRPTKTRFFWFGVGLFSVLLSMGTHTPLLTLAYHTIPGVDKFRALSMIMFWYSFAVVLLSCLFLQDLFTGYYTNLAEAQKKRVERTLYALMGVSLFLLILFSNEGFVYGLLSPLTETLPEKEQIFRRNFSDNFTGALTGWFLITMTALITILLLIQKKLGRYTVLAILLVMGCIDTIRVNNKFIKIEDATPYTASDPQLNALAEKMEDEPFRVFFLPGFTRIQNIAGIYGLEGVDGFHDNELAWYREFRGQGGRNYLMPFMDQRGEGLNFQQLPFGSNRLNIANCRYFILRTREGFLPVENQNYLPRLSFTTHYEVMTEQEIQTTLEQPGFDARSTVLLQEEPPIPSRKTESSELQTKWKRYTPNTRKARITAPDEGILRISEVYYPGWEIYLNGEKQDIYQSDLAWMAITIPEGTHEIELRATSPYLDTILPPFRILVFLMGGYWVYLGGAFLWKRYGNVR</sequence>
<dbReference type="PANTHER" id="PTHR38454">
    <property type="entry name" value="INTEGRAL MEMBRANE PROTEIN-RELATED"/>
    <property type="match status" value="1"/>
</dbReference>
<organism evidence="2 3">
    <name type="scientific">Chitinivibrio alkaliphilus ACht1</name>
    <dbReference type="NCBI Taxonomy" id="1313304"/>
    <lineage>
        <taxon>Bacteria</taxon>
        <taxon>Pseudomonadati</taxon>
        <taxon>Fibrobacterota</taxon>
        <taxon>Chitinivibrionia</taxon>
        <taxon>Chitinivibrionales</taxon>
        <taxon>Chitinivibrionaceae</taxon>
        <taxon>Chitinivibrio</taxon>
    </lineage>
</organism>
<keyword evidence="1" id="KW-1133">Transmembrane helix</keyword>
<evidence type="ECO:0000313" key="3">
    <source>
        <dbReference type="Proteomes" id="UP000017148"/>
    </source>
</evidence>
<accession>U7D813</accession>
<dbReference type="AlphaFoldDB" id="U7D813"/>
<evidence type="ECO:0000256" key="1">
    <source>
        <dbReference type="SAM" id="Phobius"/>
    </source>
</evidence>
<keyword evidence="1" id="KW-0472">Membrane</keyword>
<evidence type="ECO:0000313" key="2">
    <source>
        <dbReference type="EMBL" id="ERP39095.1"/>
    </source>
</evidence>
<dbReference type="PANTHER" id="PTHR38454:SF1">
    <property type="entry name" value="INTEGRAL MEMBRANE PROTEIN"/>
    <property type="match status" value="1"/>
</dbReference>
<name>U7D813_9BACT</name>
<proteinExistence type="predicted"/>
<feature type="transmembrane region" description="Helical" evidence="1">
    <location>
        <begin position="106"/>
        <end position="123"/>
    </location>
</feature>
<dbReference type="RefSeq" id="WP_022635808.1">
    <property type="nucleotide sequence ID" value="NZ_ASJR01000002.1"/>
</dbReference>
<feature type="transmembrane region" description="Helical" evidence="1">
    <location>
        <begin position="155"/>
        <end position="174"/>
    </location>
</feature>
<dbReference type="Proteomes" id="UP000017148">
    <property type="component" value="Unassembled WGS sequence"/>
</dbReference>
<feature type="transmembrane region" description="Helical" evidence="1">
    <location>
        <begin position="333"/>
        <end position="353"/>
    </location>
</feature>
<keyword evidence="3" id="KW-1185">Reference proteome</keyword>
<reference evidence="2 3" key="1">
    <citation type="journal article" date="2013" name="Environ. Microbiol.">
        <title>Genome analysis of Chitinivibrio alkaliphilus gen. nov., sp. nov., a novel extremely haloalkaliphilic anaerobic chitinolytic bacterium from the candidate phylum Termite Group 3.</title>
        <authorList>
            <person name="Sorokin D.Y."/>
            <person name="Gumerov V.M."/>
            <person name="Rakitin A.L."/>
            <person name="Beletsky A.V."/>
            <person name="Damste J.S."/>
            <person name="Muyzer G."/>
            <person name="Mardanov A.V."/>
            <person name="Ravin N.V."/>
        </authorList>
    </citation>
    <scope>NUCLEOTIDE SEQUENCE [LARGE SCALE GENOMIC DNA]</scope>
    <source>
        <strain evidence="2 3">ACht1</strain>
    </source>
</reference>
<protein>
    <recommendedName>
        <fullName evidence="4">Bacterial membrane protein YfhO</fullName>
    </recommendedName>
</protein>
<dbReference type="STRING" id="1313304.CALK_0261"/>
<feature type="transmembrane region" description="Helical" evidence="1">
    <location>
        <begin position="760"/>
        <end position="780"/>
    </location>
</feature>
<feature type="transmembrane region" description="Helical" evidence="1">
    <location>
        <begin position="462"/>
        <end position="480"/>
    </location>
</feature>
<feature type="transmembrane region" description="Helical" evidence="1">
    <location>
        <begin position="373"/>
        <end position="393"/>
    </location>
</feature>
<dbReference type="eggNOG" id="COG5617">
    <property type="taxonomic scope" value="Bacteria"/>
</dbReference>
<evidence type="ECO:0008006" key="4">
    <source>
        <dbReference type="Google" id="ProtNLM"/>
    </source>
</evidence>
<feature type="transmembrane region" description="Helical" evidence="1">
    <location>
        <begin position="309"/>
        <end position="326"/>
    </location>
</feature>
<gene>
    <name evidence="2" type="ORF">CALK_0261</name>
</gene>
<feature type="transmembrane region" description="Helical" evidence="1">
    <location>
        <begin position="186"/>
        <end position="214"/>
    </location>
</feature>
<dbReference type="OrthoDB" id="9772884at2"/>
<keyword evidence="1" id="KW-0812">Transmembrane</keyword>